<feature type="compositionally biased region" description="Low complexity" evidence="1">
    <location>
        <begin position="411"/>
        <end position="439"/>
    </location>
</feature>
<dbReference type="SUPFAM" id="SSF46689">
    <property type="entry name" value="Homeodomain-like"/>
    <property type="match status" value="1"/>
</dbReference>
<feature type="compositionally biased region" description="Acidic residues" evidence="1">
    <location>
        <begin position="474"/>
        <end position="497"/>
    </location>
</feature>
<dbReference type="AlphaFoldDB" id="A0A815SBI2"/>
<protein>
    <submittedName>
        <fullName evidence="4">Uncharacterized protein</fullName>
    </submittedName>
</protein>
<dbReference type="InterPro" id="IPR050863">
    <property type="entry name" value="CenT-Element_Derived"/>
</dbReference>
<accession>A0A815SBI2</accession>
<evidence type="ECO:0000313" key="5">
    <source>
        <dbReference type="Proteomes" id="UP000663860"/>
    </source>
</evidence>
<sequence>MPRKYIKKNKTKTYVEDDLRQALEEVDNGSRSVRNAANYFHIPFTTLNSHVNKLVVYEEVGRPTKFNQLEEQYLQETAFVLQSWGKPLSIEEFLDLAKRYAASLNKGHLFPSESPSYDWLRSFLKRHQNLVLKKSRPLEKKRASVTIEQVYGWHNLLTKIINDNDLVNRPGQIYNCDETGMSDSVSYSKVLVHRQSTNSYRTQGGSGGRAYTTVMFCGSATGHLLPPFVIYKSKRLFQEWCTGGPPDAGYSNSENGWIDQQLFYEWFDQIFLKHTKDLPRPLVLIVDGHGSHFKVETLKLAVQNQVIILCLPSNATHILQPLDLVFFNPLKIEWRKVLKNEYKRTQDKNIGKAQFPTLLSELWKTDAIGQKTNLIKSFMRAGVFPLNKQAIDVSRIVKSATSSSSINIHQNNKTNTTSSSSTIQSTVSNPLPLSGPSNSTQFNTSSFATSQSAISILKEVLDNTALNDHSFDNNGDDTLIDVDVDGNDNSDDNDDDHDVVVNNDNSDDDDDDDVLVVDNDDSDESYIPESSSKRFTKRKRSSSKTTSVDTTDDNDIQMNESYNKPTKSNIIQTSGRKNNELPKNSKQASTDSITKRRRVAFKLIGFDSSDEEGKFEKCYVVIIGTTFLQYILIDIPPAKSQDSLTAIQDTLQTIFASSSQAQATSSTKRTMFKQTNGKIMTETDVIEQIEEQQRKKNKKKPRATYRKTSTK</sequence>
<name>A0A815SBI2_9BILA</name>
<comment type="caution">
    <text evidence="4">The sequence shown here is derived from an EMBL/GenBank/DDBJ whole genome shotgun (WGS) entry which is preliminary data.</text>
</comment>
<reference evidence="4" key="1">
    <citation type="submission" date="2021-02" db="EMBL/GenBank/DDBJ databases">
        <authorList>
            <person name="Nowell W R."/>
        </authorList>
    </citation>
    <scope>NUCLEOTIDE SEQUENCE</scope>
</reference>
<evidence type="ECO:0000259" key="2">
    <source>
        <dbReference type="Pfam" id="PF03184"/>
    </source>
</evidence>
<feature type="region of interest" description="Disordered" evidence="1">
    <location>
        <begin position="690"/>
        <end position="711"/>
    </location>
</feature>
<evidence type="ECO:0000313" key="4">
    <source>
        <dbReference type="EMBL" id="CAF1489838.1"/>
    </source>
</evidence>
<feature type="compositionally biased region" description="Basic residues" evidence="1">
    <location>
        <begin position="695"/>
        <end position="711"/>
    </location>
</feature>
<dbReference type="InterPro" id="IPR007889">
    <property type="entry name" value="HTH_Psq"/>
</dbReference>
<feature type="compositionally biased region" description="Polar residues" evidence="1">
    <location>
        <begin position="556"/>
        <end position="592"/>
    </location>
</feature>
<evidence type="ECO:0000256" key="1">
    <source>
        <dbReference type="SAM" id="MobiDB-lite"/>
    </source>
</evidence>
<dbReference type="PANTHER" id="PTHR19303">
    <property type="entry name" value="TRANSPOSON"/>
    <property type="match status" value="1"/>
</dbReference>
<feature type="domain" description="HTH psq-type" evidence="3">
    <location>
        <begin position="16"/>
        <end position="52"/>
    </location>
</feature>
<dbReference type="Gene3D" id="1.10.10.60">
    <property type="entry name" value="Homeodomain-like"/>
    <property type="match status" value="1"/>
</dbReference>
<dbReference type="PANTHER" id="PTHR19303:SF74">
    <property type="entry name" value="POGO TRANSPOSABLE ELEMENT WITH KRAB DOMAIN"/>
    <property type="match status" value="1"/>
</dbReference>
<dbReference type="InterPro" id="IPR004875">
    <property type="entry name" value="DDE_SF_endonuclease_dom"/>
</dbReference>
<dbReference type="GO" id="GO:0005634">
    <property type="term" value="C:nucleus"/>
    <property type="evidence" value="ECO:0007669"/>
    <property type="project" value="TreeGrafter"/>
</dbReference>
<feature type="region of interest" description="Disordered" evidence="1">
    <location>
        <begin position="404"/>
        <end position="444"/>
    </location>
</feature>
<dbReference type="GO" id="GO:0003677">
    <property type="term" value="F:DNA binding"/>
    <property type="evidence" value="ECO:0007669"/>
    <property type="project" value="InterPro"/>
</dbReference>
<dbReference type="Pfam" id="PF05225">
    <property type="entry name" value="HTH_psq"/>
    <property type="match status" value="1"/>
</dbReference>
<dbReference type="EMBL" id="CAJNOE010002670">
    <property type="protein sequence ID" value="CAF1489838.1"/>
    <property type="molecule type" value="Genomic_DNA"/>
</dbReference>
<gene>
    <name evidence="4" type="ORF">IZO911_LOCUS44426</name>
</gene>
<organism evidence="4 5">
    <name type="scientific">Adineta steineri</name>
    <dbReference type="NCBI Taxonomy" id="433720"/>
    <lineage>
        <taxon>Eukaryota</taxon>
        <taxon>Metazoa</taxon>
        <taxon>Spiralia</taxon>
        <taxon>Gnathifera</taxon>
        <taxon>Rotifera</taxon>
        <taxon>Eurotatoria</taxon>
        <taxon>Bdelloidea</taxon>
        <taxon>Adinetida</taxon>
        <taxon>Adinetidae</taxon>
        <taxon>Adineta</taxon>
    </lineage>
</organism>
<dbReference type="InterPro" id="IPR009057">
    <property type="entry name" value="Homeodomain-like_sf"/>
</dbReference>
<proteinExistence type="predicted"/>
<dbReference type="Pfam" id="PF03184">
    <property type="entry name" value="DDE_1"/>
    <property type="match status" value="1"/>
</dbReference>
<evidence type="ECO:0000259" key="3">
    <source>
        <dbReference type="Pfam" id="PF05225"/>
    </source>
</evidence>
<feature type="region of interest" description="Disordered" evidence="1">
    <location>
        <begin position="469"/>
        <end position="592"/>
    </location>
</feature>
<feature type="domain" description="DDE-1" evidence="2">
    <location>
        <begin position="212"/>
        <end position="358"/>
    </location>
</feature>
<dbReference type="Proteomes" id="UP000663860">
    <property type="component" value="Unassembled WGS sequence"/>
</dbReference>
<feature type="compositionally biased region" description="Acidic residues" evidence="1">
    <location>
        <begin position="505"/>
        <end position="526"/>
    </location>
</feature>